<dbReference type="CDD" id="cd14014">
    <property type="entry name" value="STKc_PknB_like"/>
    <property type="match status" value="1"/>
</dbReference>
<evidence type="ECO:0000256" key="7">
    <source>
        <dbReference type="PROSITE-ProRule" id="PRU10141"/>
    </source>
</evidence>
<dbReference type="PROSITE" id="PS00107">
    <property type="entry name" value="PROTEIN_KINASE_ATP"/>
    <property type="match status" value="1"/>
</dbReference>
<dbReference type="PROSITE" id="PS50011">
    <property type="entry name" value="PROTEIN_KINASE_DOM"/>
    <property type="match status" value="1"/>
</dbReference>
<keyword evidence="5 11" id="KW-0418">Kinase</keyword>
<dbReference type="PANTHER" id="PTHR43289">
    <property type="entry name" value="MITOGEN-ACTIVATED PROTEIN KINASE KINASE KINASE 20-RELATED"/>
    <property type="match status" value="1"/>
</dbReference>
<dbReference type="PROSITE" id="PS00108">
    <property type="entry name" value="PROTEIN_KINASE_ST"/>
    <property type="match status" value="1"/>
</dbReference>
<evidence type="ECO:0000313" key="11">
    <source>
        <dbReference type="EMBL" id="QAY62161.1"/>
    </source>
</evidence>
<accession>A0A4V0YDW8</accession>
<evidence type="ECO:0000256" key="2">
    <source>
        <dbReference type="ARBA" id="ARBA00022527"/>
    </source>
</evidence>
<protein>
    <recommendedName>
        <fullName evidence="1">non-specific serine/threonine protein kinase</fullName>
        <ecNumber evidence="1">2.7.11.1</ecNumber>
    </recommendedName>
</protein>
<evidence type="ECO:0000256" key="4">
    <source>
        <dbReference type="ARBA" id="ARBA00022741"/>
    </source>
</evidence>
<keyword evidence="6 7" id="KW-0067">ATP-binding</keyword>
<keyword evidence="12" id="KW-1185">Reference proteome</keyword>
<evidence type="ECO:0000256" key="1">
    <source>
        <dbReference type="ARBA" id="ARBA00012513"/>
    </source>
</evidence>
<dbReference type="Gene3D" id="1.10.510.10">
    <property type="entry name" value="Transferase(Phosphotransferase) domain 1"/>
    <property type="match status" value="1"/>
</dbReference>
<proteinExistence type="predicted"/>
<dbReference type="Gene3D" id="3.30.200.20">
    <property type="entry name" value="Phosphorylase Kinase, domain 1"/>
    <property type="match status" value="1"/>
</dbReference>
<dbReference type="Pfam" id="PF00069">
    <property type="entry name" value="Pkinase"/>
    <property type="match status" value="1"/>
</dbReference>
<evidence type="ECO:0000256" key="3">
    <source>
        <dbReference type="ARBA" id="ARBA00022679"/>
    </source>
</evidence>
<dbReference type="SMART" id="SM00220">
    <property type="entry name" value="S_TKc"/>
    <property type="match status" value="1"/>
</dbReference>
<keyword evidence="3" id="KW-0808">Transferase</keyword>
<dbReference type="Proteomes" id="UP000291758">
    <property type="component" value="Chromosome"/>
</dbReference>
<dbReference type="InterPro" id="IPR017441">
    <property type="entry name" value="Protein_kinase_ATP_BS"/>
</dbReference>
<name>A0A4V0YDW8_9MICO</name>
<evidence type="ECO:0000256" key="8">
    <source>
        <dbReference type="SAM" id="MobiDB-lite"/>
    </source>
</evidence>
<dbReference type="OrthoDB" id="9762169at2"/>
<evidence type="ECO:0000259" key="10">
    <source>
        <dbReference type="PROSITE" id="PS50011"/>
    </source>
</evidence>
<evidence type="ECO:0000256" key="6">
    <source>
        <dbReference type="ARBA" id="ARBA00022840"/>
    </source>
</evidence>
<keyword evidence="4 7" id="KW-0547">Nucleotide-binding</keyword>
<keyword evidence="9" id="KW-0812">Transmembrane</keyword>
<dbReference type="GO" id="GO:0005524">
    <property type="term" value="F:ATP binding"/>
    <property type="evidence" value="ECO:0007669"/>
    <property type="project" value="UniProtKB-UniRule"/>
</dbReference>
<dbReference type="InterPro" id="IPR011009">
    <property type="entry name" value="Kinase-like_dom_sf"/>
</dbReference>
<dbReference type="InterPro" id="IPR008271">
    <property type="entry name" value="Ser/Thr_kinase_AS"/>
</dbReference>
<feature type="domain" description="Protein kinase" evidence="10">
    <location>
        <begin position="15"/>
        <end position="281"/>
    </location>
</feature>
<sequence>MGQRLPSSPPVIPGLTYVSPLGSGGFADVFLYQQDMPRRQVAVKVLLADLTDPEMRRMFYAESDLLARLSSHPSILTVYEASVSADGRPYIAMEYCPVSLGARFRHDKLKVPAVLDAGVRIACALESAHRVGVLHRDVKPSNILVTDFGTPVLADFGIATSLRGSAPGTAAAMSVPWSAPEVVTEKSAGTVASEVWSLGGTVYSLLAGRSPFERPGAAGQNSREHLVRRIVRAAYVPTGRADVPAALDDVLARTMTREPSGRYGSALEVAQALQGVQHEMGLVPTALEVAGDRWTAERRDLTLDDSALRGVPRPRVEHTSRRRPGTPAASRGSGTGTAAVRRRTWPWVVAATVAAVAVLVGGVVALALTGVI</sequence>
<keyword evidence="9" id="KW-0472">Membrane</keyword>
<dbReference type="InterPro" id="IPR000719">
    <property type="entry name" value="Prot_kinase_dom"/>
</dbReference>
<dbReference type="EC" id="2.7.11.1" evidence="1"/>
<feature type="region of interest" description="Disordered" evidence="8">
    <location>
        <begin position="311"/>
        <end position="338"/>
    </location>
</feature>
<gene>
    <name evidence="11" type="ORF">ET495_01455</name>
</gene>
<dbReference type="EMBL" id="CP035495">
    <property type="protein sequence ID" value="QAY62161.1"/>
    <property type="molecule type" value="Genomic_DNA"/>
</dbReference>
<dbReference type="RefSeq" id="WP_129202033.1">
    <property type="nucleotide sequence ID" value="NZ_CP035495.1"/>
</dbReference>
<dbReference type="AlphaFoldDB" id="A0A4V0YDW8"/>
<feature type="binding site" evidence="7">
    <location>
        <position position="44"/>
    </location>
    <ligand>
        <name>ATP</name>
        <dbReference type="ChEBI" id="CHEBI:30616"/>
    </ligand>
</feature>
<evidence type="ECO:0000256" key="9">
    <source>
        <dbReference type="SAM" id="Phobius"/>
    </source>
</evidence>
<keyword evidence="2 11" id="KW-0723">Serine/threonine-protein kinase</keyword>
<feature type="transmembrane region" description="Helical" evidence="9">
    <location>
        <begin position="345"/>
        <end position="368"/>
    </location>
</feature>
<dbReference type="PANTHER" id="PTHR43289:SF6">
    <property type="entry name" value="SERINE_THREONINE-PROTEIN KINASE NEKL-3"/>
    <property type="match status" value="1"/>
</dbReference>
<organism evidence="11 12">
    <name type="scientific">Xylanimonas allomyrinae</name>
    <dbReference type="NCBI Taxonomy" id="2509459"/>
    <lineage>
        <taxon>Bacteria</taxon>
        <taxon>Bacillati</taxon>
        <taxon>Actinomycetota</taxon>
        <taxon>Actinomycetes</taxon>
        <taxon>Micrococcales</taxon>
        <taxon>Promicromonosporaceae</taxon>
        <taxon>Xylanimonas</taxon>
    </lineage>
</organism>
<evidence type="ECO:0000313" key="12">
    <source>
        <dbReference type="Proteomes" id="UP000291758"/>
    </source>
</evidence>
<feature type="compositionally biased region" description="Low complexity" evidence="8">
    <location>
        <begin position="325"/>
        <end position="338"/>
    </location>
</feature>
<dbReference type="GO" id="GO:0004674">
    <property type="term" value="F:protein serine/threonine kinase activity"/>
    <property type="evidence" value="ECO:0007669"/>
    <property type="project" value="UniProtKB-KW"/>
</dbReference>
<keyword evidence="9" id="KW-1133">Transmembrane helix</keyword>
<reference evidence="11 12" key="1">
    <citation type="submission" date="2019-01" db="EMBL/GenBank/DDBJ databases">
        <title>Genome sequencing of strain 2JSPR-7.</title>
        <authorList>
            <person name="Heo J."/>
            <person name="Kim S.-J."/>
            <person name="Kim J.-S."/>
            <person name="Hong S.-B."/>
            <person name="Kwon S.-W."/>
        </authorList>
    </citation>
    <scope>NUCLEOTIDE SEQUENCE [LARGE SCALE GENOMIC DNA]</scope>
    <source>
        <strain evidence="11 12">2JSPR-7</strain>
    </source>
</reference>
<dbReference type="SUPFAM" id="SSF56112">
    <property type="entry name" value="Protein kinase-like (PK-like)"/>
    <property type="match status" value="1"/>
</dbReference>
<evidence type="ECO:0000256" key="5">
    <source>
        <dbReference type="ARBA" id="ARBA00022777"/>
    </source>
</evidence>
<dbReference type="KEGG" id="xyl:ET495_01455"/>